<dbReference type="Gene3D" id="2.30.30.40">
    <property type="entry name" value="SH3 Domains"/>
    <property type="match status" value="1"/>
</dbReference>
<evidence type="ECO:0000259" key="3">
    <source>
        <dbReference type="PROSITE" id="PS51781"/>
    </source>
</evidence>
<gene>
    <name evidence="4" type="ORF">DES38_10115</name>
</gene>
<evidence type="ECO:0000313" key="4">
    <source>
        <dbReference type="EMBL" id="PXW92937.1"/>
    </source>
</evidence>
<protein>
    <submittedName>
        <fullName evidence="4">Uncharacterized protein YgiM (DUF1202 family)</fullName>
    </submittedName>
</protein>
<feature type="transmembrane region" description="Helical" evidence="2">
    <location>
        <begin position="6"/>
        <end position="25"/>
    </location>
</feature>
<keyword evidence="2" id="KW-0472">Membrane</keyword>
<evidence type="ECO:0000313" key="5">
    <source>
        <dbReference type="Proteomes" id="UP000247922"/>
    </source>
</evidence>
<feature type="compositionally biased region" description="Low complexity" evidence="1">
    <location>
        <begin position="185"/>
        <end position="194"/>
    </location>
</feature>
<keyword evidence="2" id="KW-0812">Transmembrane</keyword>
<dbReference type="RefSeq" id="WP_110250039.1">
    <property type="nucleotide sequence ID" value="NZ_QJJR01000001.1"/>
</dbReference>
<proteinExistence type="predicted"/>
<keyword evidence="2" id="KW-1133">Transmembrane helix</keyword>
<feature type="compositionally biased region" description="Acidic residues" evidence="1">
    <location>
        <begin position="221"/>
        <end position="232"/>
    </location>
</feature>
<organism evidence="4 5">
    <name type="scientific">Streptohalobacillus salinus</name>
    <dbReference type="NCBI Taxonomy" id="621096"/>
    <lineage>
        <taxon>Bacteria</taxon>
        <taxon>Bacillati</taxon>
        <taxon>Bacillota</taxon>
        <taxon>Bacilli</taxon>
        <taxon>Bacillales</taxon>
        <taxon>Bacillaceae</taxon>
        <taxon>Streptohalobacillus</taxon>
    </lineage>
</organism>
<evidence type="ECO:0000256" key="1">
    <source>
        <dbReference type="SAM" id="MobiDB-lite"/>
    </source>
</evidence>
<feature type="domain" description="SH3b" evidence="3">
    <location>
        <begin position="84"/>
        <end position="148"/>
    </location>
</feature>
<feature type="compositionally biased region" description="Low complexity" evidence="1">
    <location>
        <begin position="153"/>
        <end position="178"/>
    </location>
</feature>
<feature type="compositionally biased region" description="Basic and acidic residues" evidence="1">
    <location>
        <begin position="195"/>
        <end position="205"/>
    </location>
</feature>
<dbReference type="SMART" id="SM00287">
    <property type="entry name" value="SH3b"/>
    <property type="match status" value="1"/>
</dbReference>
<dbReference type="AlphaFoldDB" id="A0A2V3WH78"/>
<feature type="compositionally biased region" description="Acidic residues" evidence="1">
    <location>
        <begin position="250"/>
        <end position="264"/>
    </location>
</feature>
<dbReference type="OrthoDB" id="2974565at2"/>
<keyword evidence="5" id="KW-1185">Reference proteome</keyword>
<feature type="region of interest" description="Disordered" evidence="1">
    <location>
        <begin position="151"/>
        <end position="264"/>
    </location>
</feature>
<dbReference type="EMBL" id="QJJR01000001">
    <property type="protein sequence ID" value="PXW92937.1"/>
    <property type="molecule type" value="Genomic_DNA"/>
</dbReference>
<name>A0A2V3WH78_9BACI</name>
<dbReference type="PROSITE" id="PS51781">
    <property type="entry name" value="SH3B"/>
    <property type="match status" value="1"/>
</dbReference>
<comment type="caution">
    <text evidence="4">The sequence shown here is derived from an EMBL/GenBank/DDBJ whole genome shotgun (WGS) entry which is preliminary data.</text>
</comment>
<accession>A0A2V3WH78</accession>
<dbReference type="Pfam" id="PF08239">
    <property type="entry name" value="SH3_3"/>
    <property type="match status" value="1"/>
</dbReference>
<sequence length="264" mass="28805">MQKQHILAIITSILSLIIIIALVFINQNQTFRILTAQSSNQRTAALALKNLDDAGATDSEDDETDLDAQLPLDPEAFATLIDEHTVFYVDASSLNMREGPSTDYEITGHLVLNDEVYIGPSIDDSEWIPIQSGDSYGFVNESYISAEKNDVYTPETSPEQSSTSSPSTTDTKSNTSTTTKKKTSTHTTSESTTSTDKDATTDKKKASSSSETSTTTKDDRSNEEEEVEETTETETNSKPSDTDTQTSDTTTEENTEVSSDTSEE</sequence>
<reference evidence="4 5" key="1">
    <citation type="submission" date="2018-05" db="EMBL/GenBank/DDBJ databases">
        <title>Genomic Encyclopedia of Type Strains, Phase IV (KMG-IV): sequencing the most valuable type-strain genomes for metagenomic binning, comparative biology and taxonomic classification.</title>
        <authorList>
            <person name="Goeker M."/>
        </authorList>
    </citation>
    <scope>NUCLEOTIDE SEQUENCE [LARGE SCALE GENOMIC DNA]</scope>
    <source>
        <strain evidence="4 5">DSM 22440</strain>
    </source>
</reference>
<dbReference type="Proteomes" id="UP000247922">
    <property type="component" value="Unassembled WGS sequence"/>
</dbReference>
<dbReference type="InterPro" id="IPR003646">
    <property type="entry name" value="SH3-like_bac-type"/>
</dbReference>
<evidence type="ECO:0000256" key="2">
    <source>
        <dbReference type="SAM" id="Phobius"/>
    </source>
</evidence>